<dbReference type="NCBIfam" id="NF038175">
    <property type="entry name" value="IniB_NTERM"/>
    <property type="match status" value="1"/>
</dbReference>
<evidence type="ECO:0000256" key="1">
    <source>
        <dbReference type="SAM" id="MobiDB-lite"/>
    </source>
</evidence>
<gene>
    <name evidence="2" type="ORF">SAMN05421810_103126</name>
</gene>
<protein>
    <submittedName>
        <fullName evidence="2">Uncharacterized protein</fullName>
    </submittedName>
</protein>
<evidence type="ECO:0000313" key="3">
    <source>
        <dbReference type="Proteomes" id="UP000198727"/>
    </source>
</evidence>
<keyword evidence="3" id="KW-1185">Reference proteome</keyword>
<dbReference type="STRING" id="587909.SAMN05421810_103126"/>
<feature type="compositionally biased region" description="Polar residues" evidence="1">
    <location>
        <begin position="434"/>
        <end position="448"/>
    </location>
</feature>
<sequence length="472" mass="46275">MSMSHHAGECEHEPQTLHEFVLALLTEPAARSAFADDPVAALDAAGLSDVTAQDVQEVVPLVLDHVQLPATDVPSVPAADVPSVPAADAPRADLADLPAAPSLGDTEAAIHQLHAIAQAGADRVGLEQFQFAVTGDGGADGFSMAGGYDSERLDTAGSVTAGADGASGALAADLPRHGMLTGSVDGGGDGVAGAGGVLSDVGSVAGAADVDTSGGTVGGAVEFQRIDQSMAVSAGTNGVTIDDGSGSGLGQFAFAGSGDQDSFSGEGSYRGDHASGEGSVSGDHDGASGGATFEGAAPSAGLVDHADLLDLDALDRGGEGAGGALATYMASDGQAFSGALPADLPTPGVPEGLPETAGHGDLSSGLGQPIQLKDVGMPETGLGLPVDLPKDLPEQVSGVLSADQLPAELPALPELPVVNPLPEPTDLRADLENGISSSPLGDAVSQSPLGGLENLGKDLSVPQSADDLDLGH</sequence>
<dbReference type="AlphaFoldDB" id="A0A1I5SFN3"/>
<accession>A0A1I5SFN3</accession>
<evidence type="ECO:0000313" key="2">
    <source>
        <dbReference type="EMBL" id="SFP69530.1"/>
    </source>
</evidence>
<dbReference type="InterPro" id="IPR049709">
    <property type="entry name" value="IniB-like_N"/>
</dbReference>
<reference evidence="3" key="1">
    <citation type="submission" date="2016-10" db="EMBL/GenBank/DDBJ databases">
        <authorList>
            <person name="Varghese N."/>
            <person name="Submissions S."/>
        </authorList>
    </citation>
    <scope>NUCLEOTIDE SEQUENCE [LARGE SCALE GENOMIC DNA]</scope>
    <source>
        <strain evidence="3">CGMCC 4.5579</strain>
    </source>
</reference>
<feature type="region of interest" description="Disordered" evidence="1">
    <location>
        <begin position="339"/>
        <end position="389"/>
    </location>
</feature>
<feature type="region of interest" description="Disordered" evidence="1">
    <location>
        <begin position="251"/>
        <end position="293"/>
    </location>
</feature>
<name>A0A1I5SFN3_9PSEU</name>
<dbReference type="EMBL" id="FOWW01000003">
    <property type="protein sequence ID" value="SFP69530.1"/>
    <property type="molecule type" value="Genomic_DNA"/>
</dbReference>
<proteinExistence type="predicted"/>
<feature type="region of interest" description="Disordered" evidence="1">
    <location>
        <begin position="414"/>
        <end position="472"/>
    </location>
</feature>
<organism evidence="2 3">
    <name type="scientific">Amycolatopsis arida</name>
    <dbReference type="NCBI Taxonomy" id="587909"/>
    <lineage>
        <taxon>Bacteria</taxon>
        <taxon>Bacillati</taxon>
        <taxon>Actinomycetota</taxon>
        <taxon>Actinomycetes</taxon>
        <taxon>Pseudonocardiales</taxon>
        <taxon>Pseudonocardiaceae</taxon>
        <taxon>Amycolatopsis</taxon>
    </lineage>
</organism>
<dbReference type="Proteomes" id="UP000198727">
    <property type="component" value="Unassembled WGS sequence"/>
</dbReference>